<keyword evidence="2" id="KW-1185">Reference proteome</keyword>
<dbReference type="Proteomes" id="UP001519535">
    <property type="component" value="Unassembled WGS sequence"/>
</dbReference>
<dbReference type="EMBL" id="JAHCLR010000004">
    <property type="protein sequence ID" value="MBS9532584.1"/>
    <property type="molecule type" value="Genomic_DNA"/>
</dbReference>
<reference evidence="1 2" key="1">
    <citation type="submission" date="2021-05" db="EMBL/GenBank/DDBJ databases">
        <title>Mycobacterium acidophilum sp. nov., an extremely acid-tolerant member of the genus Mycobacterium.</title>
        <authorList>
            <person name="Xia J."/>
        </authorList>
    </citation>
    <scope>NUCLEOTIDE SEQUENCE [LARGE SCALE GENOMIC DNA]</scope>
    <source>
        <strain evidence="1 2">M1</strain>
    </source>
</reference>
<protein>
    <submittedName>
        <fullName evidence="1">Uncharacterized protein</fullName>
    </submittedName>
</protein>
<dbReference type="RefSeq" id="WP_214091479.1">
    <property type="nucleotide sequence ID" value="NZ_JAHCLR010000004.1"/>
</dbReference>
<name>A0ABS5RG08_9MYCO</name>
<evidence type="ECO:0000313" key="1">
    <source>
        <dbReference type="EMBL" id="MBS9532584.1"/>
    </source>
</evidence>
<accession>A0ABS5RG08</accession>
<organism evidence="1 2">
    <name type="scientific">Mycolicibacter acidiphilus</name>
    <dbReference type="NCBI Taxonomy" id="2835306"/>
    <lineage>
        <taxon>Bacteria</taxon>
        <taxon>Bacillati</taxon>
        <taxon>Actinomycetota</taxon>
        <taxon>Actinomycetes</taxon>
        <taxon>Mycobacteriales</taxon>
        <taxon>Mycobacteriaceae</taxon>
        <taxon>Mycolicibacter</taxon>
    </lineage>
</organism>
<proteinExistence type="predicted"/>
<gene>
    <name evidence="1" type="ORF">KIH27_03170</name>
</gene>
<comment type="caution">
    <text evidence="1">The sequence shown here is derived from an EMBL/GenBank/DDBJ whole genome shotgun (WGS) entry which is preliminary data.</text>
</comment>
<sequence>MEIETRHNAESDRDPERIRSRIEALLAELPGEAELPDLPAQTDLNQLAQRLEEAHTVLVRALESVEKG</sequence>
<evidence type="ECO:0000313" key="2">
    <source>
        <dbReference type="Proteomes" id="UP001519535"/>
    </source>
</evidence>